<dbReference type="AlphaFoldDB" id="A0A0F9NLI9"/>
<name>A0A0F9NLI9_9ZZZZ</name>
<accession>A0A0F9NLI9</accession>
<evidence type="ECO:0000313" key="1">
    <source>
        <dbReference type="EMBL" id="KKN20360.1"/>
    </source>
</evidence>
<sequence>MATYKIIWSSLLITETEVEADSEEEAKNRALTNGEVDTDAWEIESVYRN</sequence>
<reference evidence="1" key="1">
    <citation type="journal article" date="2015" name="Nature">
        <title>Complex archaea that bridge the gap between prokaryotes and eukaryotes.</title>
        <authorList>
            <person name="Spang A."/>
            <person name="Saw J.H."/>
            <person name="Jorgensen S.L."/>
            <person name="Zaremba-Niedzwiedzka K."/>
            <person name="Martijn J."/>
            <person name="Lind A.E."/>
            <person name="van Eijk R."/>
            <person name="Schleper C."/>
            <person name="Guy L."/>
            <person name="Ettema T.J."/>
        </authorList>
    </citation>
    <scope>NUCLEOTIDE SEQUENCE</scope>
</reference>
<organism evidence="1">
    <name type="scientific">marine sediment metagenome</name>
    <dbReference type="NCBI Taxonomy" id="412755"/>
    <lineage>
        <taxon>unclassified sequences</taxon>
        <taxon>metagenomes</taxon>
        <taxon>ecological metagenomes</taxon>
    </lineage>
</organism>
<gene>
    <name evidence="1" type="ORF">LCGC14_0936370</name>
</gene>
<proteinExistence type="predicted"/>
<dbReference type="EMBL" id="LAZR01003249">
    <property type="protein sequence ID" value="KKN20360.1"/>
    <property type="molecule type" value="Genomic_DNA"/>
</dbReference>
<comment type="caution">
    <text evidence="1">The sequence shown here is derived from an EMBL/GenBank/DDBJ whole genome shotgun (WGS) entry which is preliminary data.</text>
</comment>
<protein>
    <submittedName>
        <fullName evidence="1">Uncharacterized protein</fullName>
    </submittedName>
</protein>